<name>A0A7W7EXQ8_9SPHN</name>
<accession>A0A7W7EXQ8</accession>
<dbReference type="GO" id="GO:0016787">
    <property type="term" value="F:hydrolase activity"/>
    <property type="evidence" value="ECO:0007669"/>
    <property type="project" value="InterPro"/>
</dbReference>
<dbReference type="Pfam" id="PF07486">
    <property type="entry name" value="Hydrolase_2"/>
    <property type="match status" value="1"/>
</dbReference>
<dbReference type="EMBL" id="JACHNY010000004">
    <property type="protein sequence ID" value="MBB4617973.1"/>
    <property type="molecule type" value="Genomic_DNA"/>
</dbReference>
<dbReference type="InterPro" id="IPR042047">
    <property type="entry name" value="SleB_dom1"/>
</dbReference>
<gene>
    <name evidence="3" type="ORF">GGQ96_002109</name>
</gene>
<feature type="domain" description="Cell wall hydrolase SleB" evidence="2">
    <location>
        <begin position="107"/>
        <end position="220"/>
    </location>
</feature>
<evidence type="ECO:0000259" key="2">
    <source>
        <dbReference type="Pfam" id="PF07486"/>
    </source>
</evidence>
<protein>
    <recommendedName>
        <fullName evidence="2">Cell wall hydrolase SleB domain-containing protein</fullName>
    </recommendedName>
</protein>
<keyword evidence="1" id="KW-0732">Signal</keyword>
<evidence type="ECO:0000256" key="1">
    <source>
        <dbReference type="SAM" id="SignalP"/>
    </source>
</evidence>
<dbReference type="AlphaFoldDB" id="A0A7W7EXQ8"/>
<feature type="signal peptide" evidence="1">
    <location>
        <begin position="1"/>
        <end position="19"/>
    </location>
</feature>
<proteinExistence type="predicted"/>
<reference evidence="3 4" key="1">
    <citation type="submission" date="2020-08" db="EMBL/GenBank/DDBJ databases">
        <title>Genomic Encyclopedia of Type Strains, Phase IV (KMG-IV): sequencing the most valuable type-strain genomes for metagenomic binning, comparative biology and taxonomic classification.</title>
        <authorList>
            <person name="Goeker M."/>
        </authorList>
    </citation>
    <scope>NUCLEOTIDE SEQUENCE [LARGE SCALE GENOMIC DNA]</scope>
    <source>
        <strain evidence="3 4">DSM 15867</strain>
    </source>
</reference>
<sequence length="325" mass="33642">MTANPLRVPFLWAMTLALAACSREPASPAGAPALAAKDASLLRALALSPVAVDGRSDRAAAPLRTAATRAPALLNPAPAFSGQPRSRDDANRAAQCLTAAVYYEARSEPLDGQRAVAQVVLNRVRDRAFPASVCGVVYQGGARRDGRGVGCQFSFACDGSTRHPVDGAAWHRARTVAEAALAGAVYAPIGAATYYHTDAVRPWWAPSLARIGQIGAHIFYGWRSAMTAALSFRRAYAGVEPVATPLLVATAATAPVAIAADTGGVTIHRGIDQPAMAASERAAPASEAVAVAVTMGVRVHRRHATAADPMIVAIGPEQGPGDDRS</sequence>
<dbReference type="InterPro" id="IPR011105">
    <property type="entry name" value="Cell_wall_hydrolase_SleB"/>
</dbReference>
<feature type="chain" id="PRO_5030786694" description="Cell wall hydrolase SleB domain-containing protein" evidence="1">
    <location>
        <begin position="20"/>
        <end position="325"/>
    </location>
</feature>
<dbReference type="Proteomes" id="UP000574769">
    <property type="component" value="Unassembled WGS sequence"/>
</dbReference>
<keyword evidence="4" id="KW-1185">Reference proteome</keyword>
<dbReference type="Gene3D" id="1.10.10.2520">
    <property type="entry name" value="Cell wall hydrolase SleB, domain 1"/>
    <property type="match status" value="1"/>
</dbReference>
<organism evidence="3 4">
    <name type="scientific">Sphingomonas abaci</name>
    <dbReference type="NCBI Taxonomy" id="237611"/>
    <lineage>
        <taxon>Bacteria</taxon>
        <taxon>Pseudomonadati</taxon>
        <taxon>Pseudomonadota</taxon>
        <taxon>Alphaproteobacteria</taxon>
        <taxon>Sphingomonadales</taxon>
        <taxon>Sphingomonadaceae</taxon>
        <taxon>Sphingomonas</taxon>
    </lineage>
</organism>
<comment type="caution">
    <text evidence="3">The sequence shown here is derived from an EMBL/GenBank/DDBJ whole genome shotgun (WGS) entry which is preliminary data.</text>
</comment>
<dbReference type="RefSeq" id="WP_246360422.1">
    <property type="nucleotide sequence ID" value="NZ_JACHNY010000004.1"/>
</dbReference>
<dbReference type="PROSITE" id="PS51257">
    <property type="entry name" value="PROKAR_LIPOPROTEIN"/>
    <property type="match status" value="1"/>
</dbReference>
<evidence type="ECO:0000313" key="3">
    <source>
        <dbReference type="EMBL" id="MBB4617973.1"/>
    </source>
</evidence>
<evidence type="ECO:0000313" key="4">
    <source>
        <dbReference type="Proteomes" id="UP000574769"/>
    </source>
</evidence>